<gene>
    <name evidence="1" type="ORF">GLOINDRAFT_98659</name>
</gene>
<reference evidence="1" key="1">
    <citation type="submission" date="2013-07" db="EMBL/GenBank/DDBJ databases">
        <title>The genome of an arbuscular mycorrhizal fungus provides insights into the evolution of the oldest plant symbiosis.</title>
        <authorList>
            <consortium name="DOE Joint Genome Institute"/>
            <person name="Tisserant E."/>
            <person name="Malbreil M."/>
            <person name="Kuo A."/>
            <person name="Kohler A."/>
            <person name="Symeonidi A."/>
            <person name="Balestrini R."/>
            <person name="Charron P."/>
            <person name="Duensing N."/>
            <person name="Frei-dit-Frey N."/>
            <person name="Gianinazzi-Pearson V."/>
            <person name="Gilbert B."/>
            <person name="Handa Y."/>
            <person name="Hijri M."/>
            <person name="Kaul R."/>
            <person name="Kawaguchi M."/>
            <person name="Krajinski F."/>
            <person name="Lammers P."/>
            <person name="Lapierre D."/>
            <person name="Masclaux F.G."/>
            <person name="Murat C."/>
            <person name="Morin E."/>
            <person name="Ndikumana S."/>
            <person name="Pagni M."/>
            <person name="Petitpierre D."/>
            <person name="Requena N."/>
            <person name="Rosikiewicz P."/>
            <person name="Riley R."/>
            <person name="Saito K."/>
            <person name="San Clemente H."/>
            <person name="Shapiro H."/>
            <person name="van Tuinen D."/>
            <person name="Becard G."/>
            <person name="Bonfante P."/>
            <person name="Paszkowski U."/>
            <person name="Shachar-Hill Y."/>
            <person name="Young J.P."/>
            <person name="Sanders I.R."/>
            <person name="Henrissat B."/>
            <person name="Rensing S.A."/>
            <person name="Grigoriev I.V."/>
            <person name="Corradi N."/>
            <person name="Roux C."/>
            <person name="Martin F."/>
        </authorList>
    </citation>
    <scope>NUCLEOTIDE SEQUENCE</scope>
    <source>
        <strain evidence="1">DAOM 197198</strain>
    </source>
</reference>
<dbReference type="HOGENOM" id="CLU_1661730_0_0_1"/>
<dbReference type="AlphaFoldDB" id="U9TWC4"/>
<sequence>MLVKDDKAGMQKTIQDVKIPAIKKELVSCKETIEEVIIMTKTMLRQEVSGIDEVLSNIESDEVYNEEDIVSFKDRIMELAANASLITRTENLNPEIKRGQRELLFHIFDKFMIRIQQQIRNNMCKDTIELEKHLGITKDLKRKKKRKDEDSGVGGNDVD</sequence>
<protein>
    <submittedName>
        <fullName evidence="1">Uncharacterized protein</fullName>
    </submittedName>
</protein>
<proteinExistence type="predicted"/>
<organism evidence="1">
    <name type="scientific">Rhizophagus irregularis (strain DAOM 181602 / DAOM 197198 / MUCL 43194)</name>
    <name type="common">Arbuscular mycorrhizal fungus</name>
    <name type="synonym">Glomus intraradices</name>
    <dbReference type="NCBI Taxonomy" id="747089"/>
    <lineage>
        <taxon>Eukaryota</taxon>
        <taxon>Fungi</taxon>
        <taxon>Fungi incertae sedis</taxon>
        <taxon>Mucoromycota</taxon>
        <taxon>Glomeromycotina</taxon>
        <taxon>Glomeromycetes</taxon>
        <taxon>Glomerales</taxon>
        <taxon>Glomeraceae</taxon>
        <taxon>Rhizophagus</taxon>
    </lineage>
</organism>
<dbReference type="EMBL" id="KI290059">
    <property type="protein sequence ID" value="ESA07666.1"/>
    <property type="molecule type" value="Genomic_DNA"/>
</dbReference>
<name>U9TWC4_RHIID</name>
<evidence type="ECO:0000313" key="1">
    <source>
        <dbReference type="EMBL" id="ESA07666.1"/>
    </source>
</evidence>
<accession>U9TWC4</accession>